<name>A0A919C8C7_9ACTN</name>
<feature type="signal peptide" evidence="1">
    <location>
        <begin position="1"/>
        <end position="26"/>
    </location>
</feature>
<reference evidence="2" key="1">
    <citation type="journal article" date="2014" name="Int. J. Syst. Evol. Microbiol.">
        <title>Complete genome sequence of Corynebacterium casei LMG S-19264T (=DSM 44701T), isolated from a smear-ripened cheese.</title>
        <authorList>
            <consortium name="US DOE Joint Genome Institute (JGI-PGF)"/>
            <person name="Walter F."/>
            <person name="Albersmeier A."/>
            <person name="Kalinowski J."/>
            <person name="Ruckert C."/>
        </authorList>
    </citation>
    <scope>NUCLEOTIDE SEQUENCE</scope>
    <source>
        <strain evidence="2">JCM 4637</strain>
    </source>
</reference>
<organism evidence="2 3">
    <name type="scientific">Streptomyces finlayi</name>
    <dbReference type="NCBI Taxonomy" id="67296"/>
    <lineage>
        <taxon>Bacteria</taxon>
        <taxon>Bacillati</taxon>
        <taxon>Actinomycetota</taxon>
        <taxon>Actinomycetes</taxon>
        <taxon>Kitasatosporales</taxon>
        <taxon>Streptomycetaceae</taxon>
        <taxon>Streptomyces</taxon>
    </lineage>
</organism>
<evidence type="ECO:0000256" key="1">
    <source>
        <dbReference type="SAM" id="SignalP"/>
    </source>
</evidence>
<protein>
    <submittedName>
        <fullName evidence="2">Uncharacterized protein</fullName>
    </submittedName>
</protein>
<evidence type="ECO:0000313" key="2">
    <source>
        <dbReference type="EMBL" id="GHC83495.1"/>
    </source>
</evidence>
<sequence length="315" mass="31811">MSPWRASGPGIALAAGLGLVATLAVAAPAQSAALPMAPVAGGHEPATGDWGEVVETKDGVQAHAWVARLQGLGGVSDAPVLDAHHPALPGQPAEQNSGYEVTPLATKDGFPIGRESAAYSRALGNQIAASTGFDKAASKPGAAFAEAGAISIDIGVPYVGSPGSGTQLSTVGIHAEGVSATATALPGKPVDFSGSASRAYFSVLGEKTVTVPKLWEVNYGVRIPADYSRPVFALATTNEQVTTDVKGRPTLDADEQYTYDAEATSGYANAVHLSILGANVTDVTLGHAGVLRDAKKTDGLSKTKATRTGAGVSAR</sequence>
<dbReference type="EMBL" id="BMVC01000002">
    <property type="protein sequence ID" value="GHC83495.1"/>
    <property type="molecule type" value="Genomic_DNA"/>
</dbReference>
<accession>A0A919C8C7</accession>
<gene>
    <name evidence="2" type="ORF">GCM10010334_12660</name>
</gene>
<feature type="chain" id="PRO_5037617488" evidence="1">
    <location>
        <begin position="27"/>
        <end position="315"/>
    </location>
</feature>
<evidence type="ECO:0000313" key="3">
    <source>
        <dbReference type="Proteomes" id="UP000638353"/>
    </source>
</evidence>
<dbReference type="RefSeq" id="WP_189822450.1">
    <property type="nucleotide sequence ID" value="NZ_BMVC01000002.1"/>
</dbReference>
<proteinExistence type="predicted"/>
<dbReference type="Proteomes" id="UP000638353">
    <property type="component" value="Unassembled WGS sequence"/>
</dbReference>
<keyword evidence="1" id="KW-0732">Signal</keyword>
<dbReference type="AlphaFoldDB" id="A0A919C8C7"/>
<comment type="caution">
    <text evidence="2">The sequence shown here is derived from an EMBL/GenBank/DDBJ whole genome shotgun (WGS) entry which is preliminary data.</text>
</comment>
<reference evidence="2" key="2">
    <citation type="submission" date="2020-09" db="EMBL/GenBank/DDBJ databases">
        <authorList>
            <person name="Sun Q."/>
            <person name="Ohkuma M."/>
        </authorList>
    </citation>
    <scope>NUCLEOTIDE SEQUENCE</scope>
    <source>
        <strain evidence="2">JCM 4637</strain>
    </source>
</reference>